<name>A0ABW3M9U4_9PSEU</name>
<dbReference type="InterPro" id="IPR001242">
    <property type="entry name" value="Condensation_dom"/>
</dbReference>
<sequence>MAVPYESTGRRQQKARTRAALADALTDVLARHESLRTVFVSKDSTLLQRVLPPGPVALQVVDVSGRPDPQGAARAWASRLAAEPFDLGKPLLRPALVCVGPDAHLFVAVTHHIVCDGWSAGIFCREVDEQYVALREGRLASLPPLPIQYLDHARLERQVLNDDRLAAEVSYWRDRLTGVPGQLRLPLDRPRAAVRRVRAGICPVSLPGSLVARVQDFATGAGTTAFAVYLAAFHALLSRYSGQSTVVTGVPVAGRTRTDVENLIGFFVNTLVLRGDTGDNPSLRTAVARSREAVAGAFAHQEVPFERLVELLHPERDPAVSPFFQTIFNYQAAFSSRVSLPGLGGTVEPLDNGTVRFDLEVNLIGLPDGIQGSWNYNRELFDASTVERMVRNYQVLLENALATPDVGP</sequence>
<feature type="non-terminal residue" evidence="2">
    <location>
        <position position="408"/>
    </location>
</feature>
<dbReference type="Pfam" id="PF00668">
    <property type="entry name" value="Condensation"/>
    <property type="match status" value="1"/>
</dbReference>
<dbReference type="Gene3D" id="3.30.559.10">
    <property type="entry name" value="Chloramphenicol acetyltransferase-like domain"/>
    <property type="match status" value="1"/>
</dbReference>
<accession>A0ABW3M9U4</accession>
<proteinExistence type="predicted"/>
<dbReference type="InterPro" id="IPR023213">
    <property type="entry name" value="CAT-like_dom_sf"/>
</dbReference>
<dbReference type="Proteomes" id="UP001597045">
    <property type="component" value="Unassembled WGS sequence"/>
</dbReference>
<gene>
    <name evidence="2" type="ORF">ACFQ1S_18325</name>
</gene>
<evidence type="ECO:0000313" key="3">
    <source>
        <dbReference type="Proteomes" id="UP001597045"/>
    </source>
</evidence>
<dbReference type="Gene3D" id="3.30.559.30">
    <property type="entry name" value="Nonribosomal peptide synthetase, condensation domain"/>
    <property type="match status" value="1"/>
</dbReference>
<dbReference type="CDD" id="cd19531">
    <property type="entry name" value="LCL_NRPS-like"/>
    <property type="match status" value="1"/>
</dbReference>
<dbReference type="SUPFAM" id="SSF52777">
    <property type="entry name" value="CoA-dependent acyltransferases"/>
    <property type="match status" value="2"/>
</dbReference>
<evidence type="ECO:0000259" key="1">
    <source>
        <dbReference type="Pfam" id="PF00668"/>
    </source>
</evidence>
<keyword evidence="3" id="KW-1185">Reference proteome</keyword>
<dbReference type="PANTHER" id="PTHR45398:SF1">
    <property type="entry name" value="ENZYME, PUTATIVE (JCVI)-RELATED"/>
    <property type="match status" value="1"/>
</dbReference>
<protein>
    <submittedName>
        <fullName evidence="2">Condensation domain-containing protein</fullName>
    </submittedName>
</protein>
<evidence type="ECO:0000313" key="2">
    <source>
        <dbReference type="EMBL" id="MFD1047358.1"/>
    </source>
</evidence>
<comment type="caution">
    <text evidence="2">The sequence shown here is derived from an EMBL/GenBank/DDBJ whole genome shotgun (WGS) entry which is preliminary data.</text>
</comment>
<dbReference type="EMBL" id="JBHTIS010001037">
    <property type="protein sequence ID" value="MFD1047358.1"/>
    <property type="molecule type" value="Genomic_DNA"/>
</dbReference>
<reference evidence="3" key="1">
    <citation type="journal article" date="2019" name="Int. J. Syst. Evol. Microbiol.">
        <title>The Global Catalogue of Microorganisms (GCM) 10K type strain sequencing project: providing services to taxonomists for standard genome sequencing and annotation.</title>
        <authorList>
            <consortium name="The Broad Institute Genomics Platform"/>
            <consortium name="The Broad Institute Genome Sequencing Center for Infectious Disease"/>
            <person name="Wu L."/>
            <person name="Ma J."/>
        </authorList>
    </citation>
    <scope>NUCLEOTIDE SEQUENCE [LARGE SCALE GENOMIC DNA]</scope>
    <source>
        <strain evidence="3">JCM 31486</strain>
    </source>
</reference>
<dbReference type="PANTHER" id="PTHR45398">
    <property type="match status" value="1"/>
</dbReference>
<feature type="domain" description="Condensation" evidence="1">
    <location>
        <begin position="19"/>
        <end position="405"/>
    </location>
</feature>
<organism evidence="2 3">
    <name type="scientific">Kibdelosporangium lantanae</name>
    <dbReference type="NCBI Taxonomy" id="1497396"/>
    <lineage>
        <taxon>Bacteria</taxon>
        <taxon>Bacillati</taxon>
        <taxon>Actinomycetota</taxon>
        <taxon>Actinomycetes</taxon>
        <taxon>Pseudonocardiales</taxon>
        <taxon>Pseudonocardiaceae</taxon>
        <taxon>Kibdelosporangium</taxon>
    </lineage>
</organism>